<comment type="caution">
    <text evidence="1">The sequence shown here is derived from an EMBL/GenBank/DDBJ whole genome shotgun (WGS) entry which is preliminary data.</text>
</comment>
<accession>A0A820PES8</accession>
<feature type="non-terminal residue" evidence="1">
    <location>
        <position position="180"/>
    </location>
</feature>
<evidence type="ECO:0000313" key="2">
    <source>
        <dbReference type="Proteomes" id="UP000663868"/>
    </source>
</evidence>
<proteinExistence type="predicted"/>
<gene>
    <name evidence="1" type="ORF">KXQ929_LOCUS51069</name>
</gene>
<protein>
    <submittedName>
        <fullName evidence="1">Uncharacterized protein</fullName>
    </submittedName>
</protein>
<evidence type="ECO:0000313" key="1">
    <source>
        <dbReference type="EMBL" id="CAF4401855.1"/>
    </source>
</evidence>
<dbReference type="EMBL" id="CAJOBB010024587">
    <property type="protein sequence ID" value="CAF4401855.1"/>
    <property type="molecule type" value="Genomic_DNA"/>
</dbReference>
<organism evidence="1 2">
    <name type="scientific">Adineta steineri</name>
    <dbReference type="NCBI Taxonomy" id="433720"/>
    <lineage>
        <taxon>Eukaryota</taxon>
        <taxon>Metazoa</taxon>
        <taxon>Spiralia</taxon>
        <taxon>Gnathifera</taxon>
        <taxon>Rotifera</taxon>
        <taxon>Eurotatoria</taxon>
        <taxon>Bdelloidea</taxon>
        <taxon>Adinetida</taxon>
        <taxon>Adinetidae</taxon>
        <taxon>Adineta</taxon>
    </lineage>
</organism>
<sequence>KQDKTNILALYYKASAYKLSHDNHSYELTLKEYIKIEPHNQIVLAEYYTYRREQIPRKKRRIRINSISSKVNNEDQLTYEQIEQIRCEEIFPNSSIDLENITDIKEQCSFILHSFQLITYPTKKNLEIIIHMCRIMLRAEDLYRKKNATEKVPFSYVRFCFDILVQLTEFSQIDIALLMI</sequence>
<dbReference type="AlphaFoldDB" id="A0A820PES8"/>
<feature type="non-terminal residue" evidence="1">
    <location>
        <position position="1"/>
    </location>
</feature>
<dbReference type="Proteomes" id="UP000663868">
    <property type="component" value="Unassembled WGS sequence"/>
</dbReference>
<reference evidence="1" key="1">
    <citation type="submission" date="2021-02" db="EMBL/GenBank/DDBJ databases">
        <authorList>
            <person name="Nowell W R."/>
        </authorList>
    </citation>
    <scope>NUCLEOTIDE SEQUENCE</scope>
</reference>
<name>A0A820PES8_9BILA</name>